<gene>
    <name evidence="1" type="ORF">BPAE_0024g00060</name>
</gene>
<evidence type="ECO:0000313" key="1">
    <source>
        <dbReference type="EMBL" id="TGO28661.1"/>
    </source>
</evidence>
<proteinExistence type="predicted"/>
<organism evidence="1 2">
    <name type="scientific">Botrytis paeoniae</name>
    <dbReference type="NCBI Taxonomy" id="278948"/>
    <lineage>
        <taxon>Eukaryota</taxon>
        <taxon>Fungi</taxon>
        <taxon>Dikarya</taxon>
        <taxon>Ascomycota</taxon>
        <taxon>Pezizomycotina</taxon>
        <taxon>Leotiomycetes</taxon>
        <taxon>Helotiales</taxon>
        <taxon>Sclerotiniaceae</taxon>
        <taxon>Botrytis</taxon>
    </lineage>
</organism>
<keyword evidence="2" id="KW-1185">Reference proteome</keyword>
<reference evidence="1 2" key="1">
    <citation type="submission" date="2017-12" db="EMBL/GenBank/DDBJ databases">
        <title>Comparative genomics of Botrytis spp.</title>
        <authorList>
            <person name="Valero-Jimenez C.A."/>
            <person name="Tapia P."/>
            <person name="Veloso J."/>
            <person name="Silva-Moreno E."/>
            <person name="Staats M."/>
            <person name="Valdes J.H."/>
            <person name="Van Kan J.A.L."/>
        </authorList>
    </citation>
    <scope>NUCLEOTIDE SEQUENCE [LARGE SCALE GENOMIC DNA]</scope>
    <source>
        <strain evidence="1 2">Bp0003</strain>
    </source>
</reference>
<protein>
    <submittedName>
        <fullName evidence="1">Uncharacterized protein</fullName>
    </submittedName>
</protein>
<dbReference type="AlphaFoldDB" id="A0A4Z1G3X6"/>
<evidence type="ECO:0000313" key="2">
    <source>
        <dbReference type="Proteomes" id="UP000297910"/>
    </source>
</evidence>
<name>A0A4Z1G3X6_9HELO</name>
<sequence length="63" mass="6998">MVTSLLLSLQEFSIGDLVRHLSNDVLDSYVREEVALVGTMLSVFEITKDAFNGLKANRLVDVD</sequence>
<accession>A0A4Z1G3X6</accession>
<dbReference type="Proteomes" id="UP000297910">
    <property type="component" value="Unassembled WGS sequence"/>
</dbReference>
<comment type="caution">
    <text evidence="1">The sequence shown here is derived from an EMBL/GenBank/DDBJ whole genome shotgun (WGS) entry which is preliminary data.</text>
</comment>
<dbReference type="EMBL" id="PQXI01000024">
    <property type="protein sequence ID" value="TGO28661.1"/>
    <property type="molecule type" value="Genomic_DNA"/>
</dbReference>